<organism evidence="2 3">
    <name type="scientific">Actinomadura barringtoniae</name>
    <dbReference type="NCBI Taxonomy" id="1427535"/>
    <lineage>
        <taxon>Bacteria</taxon>
        <taxon>Bacillati</taxon>
        <taxon>Actinomycetota</taxon>
        <taxon>Actinomycetes</taxon>
        <taxon>Streptosporangiales</taxon>
        <taxon>Thermomonosporaceae</taxon>
        <taxon>Actinomadura</taxon>
    </lineage>
</organism>
<feature type="transmembrane region" description="Helical" evidence="1">
    <location>
        <begin position="7"/>
        <end position="27"/>
    </location>
</feature>
<reference evidence="2" key="1">
    <citation type="submission" date="2021-03" db="EMBL/GenBank/DDBJ databases">
        <authorList>
            <person name="Kanchanasin P."/>
            <person name="Saeng-In P."/>
            <person name="Phongsopitanun W."/>
            <person name="Yuki M."/>
            <person name="Kudo T."/>
            <person name="Ohkuma M."/>
            <person name="Tanasupawat S."/>
        </authorList>
    </citation>
    <scope>NUCLEOTIDE SEQUENCE</scope>
    <source>
        <strain evidence="2">GKU 128</strain>
    </source>
</reference>
<protein>
    <submittedName>
        <fullName evidence="2">Uncharacterized protein</fullName>
    </submittedName>
</protein>
<keyword evidence="1" id="KW-1133">Transmembrane helix</keyword>
<dbReference type="EMBL" id="JAGEOJ010000006">
    <property type="protein sequence ID" value="MBO2448551.1"/>
    <property type="molecule type" value="Genomic_DNA"/>
</dbReference>
<feature type="transmembrane region" description="Helical" evidence="1">
    <location>
        <begin position="130"/>
        <end position="151"/>
    </location>
</feature>
<dbReference type="RefSeq" id="WP_208256222.1">
    <property type="nucleotide sequence ID" value="NZ_JAGEOJ010000006.1"/>
</dbReference>
<sequence>MRLSLGIFDVFTYAIPGSLYLAFGLYVGARMDWIDPGKLDDVPTLLLAGGIVVISYVIGHLTYLAGTIVDRVFPFWVKTSAHARRRFLDKMPQAADRPFMNVSATVLLTAIERYDKDAALEVLRLRAAGLMVRNCFPPFLAGCVAAIVEAVGDHHRPTAIVCAVLLGLAALVSVPENQKLRDWANHKTLEACFWTPEIDEVLRPPEPAPRPVRQGLWRRLTSA</sequence>
<evidence type="ECO:0000313" key="3">
    <source>
        <dbReference type="Proteomes" id="UP000669179"/>
    </source>
</evidence>
<evidence type="ECO:0000313" key="2">
    <source>
        <dbReference type="EMBL" id="MBO2448551.1"/>
    </source>
</evidence>
<dbReference type="Proteomes" id="UP000669179">
    <property type="component" value="Unassembled WGS sequence"/>
</dbReference>
<accession>A0A939T1Y9</accession>
<feature type="transmembrane region" description="Helical" evidence="1">
    <location>
        <begin position="157"/>
        <end position="174"/>
    </location>
</feature>
<keyword evidence="3" id="KW-1185">Reference proteome</keyword>
<comment type="caution">
    <text evidence="2">The sequence shown here is derived from an EMBL/GenBank/DDBJ whole genome shotgun (WGS) entry which is preliminary data.</text>
</comment>
<gene>
    <name evidence="2" type="ORF">J4573_15720</name>
</gene>
<feature type="transmembrane region" description="Helical" evidence="1">
    <location>
        <begin position="47"/>
        <end position="69"/>
    </location>
</feature>
<evidence type="ECO:0000256" key="1">
    <source>
        <dbReference type="SAM" id="Phobius"/>
    </source>
</evidence>
<dbReference type="AlphaFoldDB" id="A0A939T1Y9"/>
<proteinExistence type="predicted"/>
<keyword evidence="1" id="KW-0472">Membrane</keyword>
<keyword evidence="1" id="KW-0812">Transmembrane</keyword>
<name>A0A939T1Y9_9ACTN</name>